<evidence type="ECO:0000313" key="7">
    <source>
        <dbReference type="Proteomes" id="UP000237481"/>
    </source>
</evidence>
<dbReference type="GO" id="GO:0004497">
    <property type="term" value="F:monooxygenase activity"/>
    <property type="evidence" value="ECO:0007669"/>
    <property type="project" value="UniProtKB-KW"/>
</dbReference>
<dbReference type="SUPFAM" id="SSF50475">
    <property type="entry name" value="FMN-binding split barrel"/>
    <property type="match status" value="1"/>
</dbReference>
<dbReference type="InterPro" id="IPR012349">
    <property type="entry name" value="Split_barrel_FMN-bd"/>
</dbReference>
<comment type="similarity">
    <text evidence="4">Belongs to the flavoredoxin family.</text>
</comment>
<evidence type="ECO:0000256" key="1">
    <source>
        <dbReference type="ARBA" id="ARBA00001917"/>
    </source>
</evidence>
<feature type="region of interest" description="Disordered" evidence="5">
    <location>
        <begin position="41"/>
        <end position="89"/>
    </location>
</feature>
<dbReference type="PANTHER" id="PTHR33798:SF5">
    <property type="entry name" value="FLAVIN REDUCTASE LIKE DOMAIN-CONTAINING PROTEIN"/>
    <property type="match status" value="1"/>
</dbReference>
<feature type="compositionally biased region" description="Polar residues" evidence="5">
    <location>
        <begin position="59"/>
        <end position="75"/>
    </location>
</feature>
<feature type="region of interest" description="Disordered" evidence="5">
    <location>
        <begin position="1"/>
        <end position="26"/>
    </location>
</feature>
<dbReference type="Gene3D" id="2.30.110.10">
    <property type="entry name" value="Electron Transport, Fmn-binding Protein, Chain A"/>
    <property type="match status" value="1"/>
</dbReference>
<accession>A0A2S4L020</accession>
<dbReference type="EMBL" id="PKSG01000405">
    <property type="protein sequence ID" value="POR35759.1"/>
    <property type="molecule type" value="Genomic_DNA"/>
</dbReference>
<comment type="cofactor">
    <cofactor evidence="1">
        <name>FMN</name>
        <dbReference type="ChEBI" id="CHEBI:58210"/>
    </cofactor>
</comment>
<comment type="caution">
    <text evidence="6">The sequence shown here is derived from an EMBL/GenBank/DDBJ whole genome shotgun (WGS) entry which is preliminary data.</text>
</comment>
<evidence type="ECO:0000313" key="6">
    <source>
        <dbReference type="EMBL" id="POR35759.1"/>
    </source>
</evidence>
<reference evidence="6 7" key="1">
    <citation type="submission" date="2018-01" db="EMBL/GenBank/DDBJ databases">
        <title>Harnessing the power of phylogenomics to disentangle the directionality and signatures of interkingdom host jumping in the parasitic fungal genus Tolypocladium.</title>
        <authorList>
            <person name="Quandt C.A."/>
            <person name="Patterson W."/>
            <person name="Spatafora J.W."/>
        </authorList>
    </citation>
    <scope>NUCLEOTIDE SEQUENCE [LARGE SCALE GENOMIC DNA]</scope>
    <source>
        <strain evidence="6 7">NRBC 100945</strain>
    </source>
</reference>
<organism evidence="6 7">
    <name type="scientific">Tolypocladium paradoxum</name>
    <dbReference type="NCBI Taxonomy" id="94208"/>
    <lineage>
        <taxon>Eukaryota</taxon>
        <taxon>Fungi</taxon>
        <taxon>Dikarya</taxon>
        <taxon>Ascomycota</taxon>
        <taxon>Pezizomycotina</taxon>
        <taxon>Sordariomycetes</taxon>
        <taxon>Hypocreomycetidae</taxon>
        <taxon>Hypocreales</taxon>
        <taxon>Ophiocordycipitaceae</taxon>
        <taxon>Tolypocladium</taxon>
    </lineage>
</organism>
<dbReference type="AlphaFoldDB" id="A0A2S4L020"/>
<dbReference type="Proteomes" id="UP000237481">
    <property type="component" value="Unassembled WGS sequence"/>
</dbReference>
<keyword evidence="7" id="KW-1185">Reference proteome</keyword>
<sequence>MAKRASSSCSVAAEAPATDSRKTESSYRIVERVKDFEQDIRARPDFDLSGSPVEVTKSPDPSWSFGQDVRSSSAATGADPPSHIEIDPYGPDRPLINNYKILISGIAPRPIGFISTVAADGNTKHLAPFSYFQVINHDPPMFVVGFSSRPGRVKDTFKNLKDAVKPARAQESVFSIEGKAVDIKEFPIMPELV</sequence>
<gene>
    <name evidence="6" type="ORF">TPAR_04031</name>
</gene>
<evidence type="ECO:0000256" key="2">
    <source>
        <dbReference type="ARBA" id="ARBA00022630"/>
    </source>
</evidence>
<name>A0A2S4L020_9HYPO</name>
<evidence type="ECO:0000256" key="4">
    <source>
        <dbReference type="ARBA" id="ARBA00038054"/>
    </source>
</evidence>
<evidence type="ECO:0000256" key="5">
    <source>
        <dbReference type="SAM" id="MobiDB-lite"/>
    </source>
</evidence>
<dbReference type="OrthoDB" id="10250990at2759"/>
<evidence type="ECO:0000256" key="3">
    <source>
        <dbReference type="ARBA" id="ARBA00022643"/>
    </source>
</evidence>
<keyword evidence="3" id="KW-0288">FMN</keyword>
<feature type="compositionally biased region" description="Polar residues" evidence="5">
    <location>
        <begin position="1"/>
        <end position="10"/>
    </location>
</feature>
<proteinExistence type="inferred from homology"/>
<keyword evidence="2" id="KW-0285">Flavoprotein</keyword>
<dbReference type="PANTHER" id="PTHR33798">
    <property type="entry name" value="FLAVOPROTEIN OXYGENASE"/>
    <property type="match status" value="1"/>
</dbReference>
<protein>
    <submittedName>
        <fullName evidence="6">Nitrilotriacetate monooxygenase component b</fullName>
    </submittedName>
</protein>
<keyword evidence="6" id="KW-0503">Monooxygenase</keyword>
<keyword evidence="6" id="KW-0560">Oxidoreductase</keyword>